<dbReference type="VEuPathDB" id="FungiDB:C8Q69DRAFT_504404"/>
<dbReference type="GeneID" id="39601866"/>
<comment type="caution">
    <text evidence="1">The sequence shown here is derived from an EMBL/GenBank/DDBJ whole genome shotgun (WGS) entry which is preliminary data.</text>
</comment>
<dbReference type="RefSeq" id="XP_028487391.1">
    <property type="nucleotide sequence ID" value="XM_028632589.1"/>
</dbReference>
<dbReference type="AlphaFoldDB" id="A0A443I117"/>
<evidence type="ECO:0000313" key="2">
    <source>
        <dbReference type="Proteomes" id="UP000283841"/>
    </source>
</evidence>
<gene>
    <name evidence="1" type="ORF">C8Q69DRAFT_504404</name>
</gene>
<organism evidence="1 2">
    <name type="scientific">Byssochlamys spectabilis</name>
    <name type="common">Paecilomyces variotii</name>
    <dbReference type="NCBI Taxonomy" id="264951"/>
    <lineage>
        <taxon>Eukaryota</taxon>
        <taxon>Fungi</taxon>
        <taxon>Dikarya</taxon>
        <taxon>Ascomycota</taxon>
        <taxon>Pezizomycotina</taxon>
        <taxon>Eurotiomycetes</taxon>
        <taxon>Eurotiomycetidae</taxon>
        <taxon>Eurotiales</taxon>
        <taxon>Thermoascaceae</taxon>
        <taxon>Paecilomyces</taxon>
    </lineage>
</organism>
<dbReference type="Proteomes" id="UP000283841">
    <property type="component" value="Unassembled WGS sequence"/>
</dbReference>
<evidence type="ECO:0008006" key="3">
    <source>
        <dbReference type="Google" id="ProtNLM"/>
    </source>
</evidence>
<name>A0A443I117_BYSSP</name>
<accession>A0A443I117</accession>
<sequence>MFGDGVFNWFKSSKQEAAPERTWNANTMTAEQPTSPAAPTTERVVTEQPGSQEQMNMNLRGGAGAGDICCGVCAGLCCFEAFEECC</sequence>
<protein>
    <recommendedName>
        <fullName evidence="3">Cysteine-rich transmembrane CYSTM domain-containing protein</fullName>
    </recommendedName>
</protein>
<dbReference type="OrthoDB" id="4153865at2759"/>
<proteinExistence type="predicted"/>
<evidence type="ECO:0000313" key="1">
    <source>
        <dbReference type="EMBL" id="RWQ97746.1"/>
    </source>
</evidence>
<dbReference type="EMBL" id="RCNU01000002">
    <property type="protein sequence ID" value="RWQ97746.1"/>
    <property type="molecule type" value="Genomic_DNA"/>
</dbReference>
<reference evidence="1 2" key="1">
    <citation type="journal article" date="2018" name="Front. Microbiol.">
        <title>Genomic and genetic insights into a cosmopolitan fungus, Paecilomyces variotii (Eurotiales).</title>
        <authorList>
            <person name="Urquhart A.S."/>
            <person name="Mondo S.J."/>
            <person name="Makela M.R."/>
            <person name="Hane J.K."/>
            <person name="Wiebenga A."/>
            <person name="He G."/>
            <person name="Mihaltcheva S."/>
            <person name="Pangilinan J."/>
            <person name="Lipzen A."/>
            <person name="Barry K."/>
            <person name="de Vries R.P."/>
            <person name="Grigoriev I.V."/>
            <person name="Idnurm A."/>
        </authorList>
    </citation>
    <scope>NUCLEOTIDE SEQUENCE [LARGE SCALE GENOMIC DNA]</scope>
    <source>
        <strain evidence="1 2">CBS 101075</strain>
    </source>
</reference>
<keyword evidence="2" id="KW-1185">Reference proteome</keyword>